<evidence type="ECO:0000313" key="13">
    <source>
        <dbReference type="EMBL" id="OGC93019.1"/>
    </source>
</evidence>
<evidence type="ECO:0000256" key="4">
    <source>
        <dbReference type="ARBA" id="ARBA00022676"/>
    </source>
</evidence>
<keyword evidence="4" id="KW-0328">Glycosyltransferase</keyword>
<evidence type="ECO:0000256" key="1">
    <source>
        <dbReference type="ARBA" id="ARBA00004651"/>
    </source>
</evidence>
<dbReference type="Proteomes" id="UP000178176">
    <property type="component" value="Unassembled WGS sequence"/>
</dbReference>
<evidence type="ECO:0000256" key="10">
    <source>
        <dbReference type="ARBA" id="ARBA00023295"/>
    </source>
</evidence>
<evidence type="ECO:0000256" key="9">
    <source>
        <dbReference type="ARBA" id="ARBA00023136"/>
    </source>
</evidence>
<sequence>MGRWVEGLIMAAVIIGAGVVHGHNMFNFPYYENDEGVYVAQAWAAGNLSRLSPYTYWYDHAPAGWLLIALWQKISGGVFTFGMSVNSGRVLMWGLHVATAVLLYLVAKKAAGSRLGGVVAVIWFSLSPLAIYYQRRVLLDNVATFWVMLAVWILTREKLKLWTAAAAAATFGIAVLSKEVAIFFVPAFSYLVWNRAGKNRSFIMTVSFSVCGLVIGLYFLLALLKGEFWPRGFGGEVMERVSMVDTFREQMSRGVDFPFWDRRSLFYSAWKTWETKDPIWTWGGTISLIAGGVLAIRVKKLRVPAIFGWSFAAFLLTSRLIIDFYILPMIPFVAWCFGAVAGWAGEKLKNMTRLRAIWVAEVAGLSLLVLGGQDIGQFRRDENFAHRQAVEYAKANFPIESVIVADSSIYLDLKLARFESDPPLLNTHWSWKVEKDPGIYGKRLNNDWRNVDYILVSHETLKLVRQFGAEFIKAILDNSVHEAIWINGSTAYLDRTKYISTNGDWMGVNRVKDDISIVLDQTWKDYKERFVHDYGMVVDPATGQTTSEGQAYAMLRAVWMGDKKAFDGVWGWTRDHLQHRSDDKLLSWLWKGDQLMDFATATDADLDAALALVLANKKWGEEKYLEEAKRIMAYILAKEVVRIDGRLYLTSGSGAKEGAGYLVNPSYFSPAHYRTFAEVDPEHPWMTLVQDTYWLVEQISTRTENKTGLVPNWIWVDEKTGQVASAGKFREGADDYGFDAFRLYFRVALDRAWFSSEEALKLLSEASRFLASEWKAGGRLAAVYGLDGTARTEYASLANSMGAMAVFLSTRPELAEEMYEVLLEKKELEELTGWWGDMNNYYDQNWAWLGYALHNRRLNK</sequence>
<keyword evidence="6 11" id="KW-0812">Transmembrane</keyword>
<dbReference type="AlphaFoldDB" id="A0A1F4YGB3"/>
<feature type="transmembrane region" description="Helical" evidence="11">
    <location>
        <begin position="161"/>
        <end position="190"/>
    </location>
</feature>
<dbReference type="PANTHER" id="PTHR33908">
    <property type="entry name" value="MANNOSYLTRANSFERASE YKCB-RELATED"/>
    <property type="match status" value="1"/>
</dbReference>
<feature type="transmembrane region" description="Helical" evidence="11">
    <location>
        <begin position="90"/>
        <end position="107"/>
    </location>
</feature>
<feature type="transmembrane region" description="Helical" evidence="11">
    <location>
        <begin position="356"/>
        <end position="373"/>
    </location>
</feature>
<evidence type="ECO:0000313" key="14">
    <source>
        <dbReference type="Proteomes" id="UP000178176"/>
    </source>
</evidence>
<keyword evidence="3" id="KW-1003">Cell membrane</keyword>
<feature type="domain" description="ArnT-like N-terminal" evidence="12">
    <location>
        <begin position="71"/>
        <end position="198"/>
    </location>
</feature>
<dbReference type="GO" id="GO:0009103">
    <property type="term" value="P:lipopolysaccharide biosynthetic process"/>
    <property type="evidence" value="ECO:0007669"/>
    <property type="project" value="UniProtKB-ARBA"/>
</dbReference>
<feature type="transmembrane region" description="Helical" evidence="11">
    <location>
        <begin position="303"/>
        <end position="322"/>
    </location>
</feature>
<keyword evidence="7" id="KW-0378">Hydrolase</keyword>
<organism evidence="13 14">
    <name type="scientific">Candidatus Amesbacteria bacterium RIFCSPHIGHO2_01_FULL_48_32b</name>
    <dbReference type="NCBI Taxonomy" id="1797253"/>
    <lineage>
        <taxon>Bacteria</taxon>
        <taxon>Candidatus Amesiibacteriota</taxon>
    </lineage>
</organism>
<keyword evidence="9 11" id="KW-0472">Membrane</keyword>
<evidence type="ECO:0000256" key="3">
    <source>
        <dbReference type="ARBA" id="ARBA00022475"/>
    </source>
</evidence>
<feature type="transmembrane region" description="Helical" evidence="11">
    <location>
        <begin position="113"/>
        <end position="131"/>
    </location>
</feature>
<accession>A0A1F4YGB3</accession>
<feature type="transmembrane region" description="Helical" evidence="11">
    <location>
        <begin position="279"/>
        <end position="296"/>
    </location>
</feature>
<evidence type="ECO:0000259" key="12">
    <source>
        <dbReference type="Pfam" id="PF02366"/>
    </source>
</evidence>
<dbReference type="GO" id="GO:0004553">
    <property type="term" value="F:hydrolase activity, hydrolyzing O-glycosyl compounds"/>
    <property type="evidence" value="ECO:0007669"/>
    <property type="project" value="InterPro"/>
</dbReference>
<reference evidence="13 14" key="1">
    <citation type="journal article" date="2016" name="Nat. Commun.">
        <title>Thousands of microbial genomes shed light on interconnected biogeochemical processes in an aquifer system.</title>
        <authorList>
            <person name="Anantharaman K."/>
            <person name="Brown C.T."/>
            <person name="Hug L.A."/>
            <person name="Sharon I."/>
            <person name="Castelle C.J."/>
            <person name="Probst A.J."/>
            <person name="Thomas B.C."/>
            <person name="Singh A."/>
            <person name="Wilkins M.J."/>
            <person name="Karaoz U."/>
            <person name="Brodie E.L."/>
            <person name="Williams K.H."/>
            <person name="Hubbard S.S."/>
            <person name="Banfield J.F."/>
        </authorList>
    </citation>
    <scope>NUCLEOTIDE SEQUENCE [LARGE SCALE GENOMIC DNA]</scope>
</reference>
<dbReference type="GO" id="GO:0016763">
    <property type="term" value="F:pentosyltransferase activity"/>
    <property type="evidence" value="ECO:0007669"/>
    <property type="project" value="TreeGrafter"/>
</dbReference>
<keyword evidence="10" id="KW-0326">Glycosidase</keyword>
<feature type="transmembrane region" description="Helical" evidence="11">
    <location>
        <begin position="63"/>
        <end position="83"/>
    </location>
</feature>
<name>A0A1F4YGB3_9BACT</name>
<dbReference type="Pfam" id="PF02366">
    <property type="entry name" value="PMT"/>
    <property type="match status" value="1"/>
</dbReference>
<feature type="transmembrane region" description="Helical" evidence="11">
    <location>
        <begin position="7"/>
        <end position="26"/>
    </location>
</feature>
<evidence type="ECO:0000256" key="11">
    <source>
        <dbReference type="SAM" id="Phobius"/>
    </source>
</evidence>
<dbReference type="GO" id="GO:0006493">
    <property type="term" value="P:protein O-linked glycosylation"/>
    <property type="evidence" value="ECO:0007669"/>
    <property type="project" value="InterPro"/>
</dbReference>
<evidence type="ECO:0000256" key="5">
    <source>
        <dbReference type="ARBA" id="ARBA00022679"/>
    </source>
</evidence>
<dbReference type="SUPFAM" id="SSF48208">
    <property type="entry name" value="Six-hairpin glycosidases"/>
    <property type="match status" value="1"/>
</dbReference>
<protein>
    <recommendedName>
        <fullName evidence="12">ArnT-like N-terminal domain-containing protein</fullName>
    </recommendedName>
</protein>
<comment type="subcellular location">
    <subcellularLocation>
        <location evidence="1">Cell membrane</location>
        <topology evidence="1">Multi-pass membrane protein</topology>
    </subcellularLocation>
</comment>
<dbReference type="Gene3D" id="1.50.10.10">
    <property type="match status" value="1"/>
</dbReference>
<keyword evidence="8 11" id="KW-1133">Transmembrane helix</keyword>
<feature type="transmembrane region" description="Helical" evidence="11">
    <location>
        <begin position="138"/>
        <end position="155"/>
    </location>
</feature>
<dbReference type="Pfam" id="PF01270">
    <property type="entry name" value="Glyco_hydro_8"/>
    <property type="match status" value="1"/>
</dbReference>
<dbReference type="EMBL" id="MEXH01000002">
    <property type="protein sequence ID" value="OGC93019.1"/>
    <property type="molecule type" value="Genomic_DNA"/>
</dbReference>
<dbReference type="GO" id="GO:0000030">
    <property type="term" value="F:mannosyltransferase activity"/>
    <property type="evidence" value="ECO:0007669"/>
    <property type="project" value="InterPro"/>
</dbReference>
<evidence type="ECO:0000256" key="6">
    <source>
        <dbReference type="ARBA" id="ARBA00022692"/>
    </source>
</evidence>
<comment type="similarity">
    <text evidence="2">Belongs to the glycosyl hydrolase 8 (cellulase D) family.</text>
</comment>
<evidence type="ECO:0000256" key="7">
    <source>
        <dbReference type="ARBA" id="ARBA00022801"/>
    </source>
</evidence>
<evidence type="ECO:0000256" key="8">
    <source>
        <dbReference type="ARBA" id="ARBA00022989"/>
    </source>
</evidence>
<dbReference type="InterPro" id="IPR012341">
    <property type="entry name" value="6hp_glycosidase-like_sf"/>
</dbReference>
<feature type="transmembrane region" description="Helical" evidence="11">
    <location>
        <begin position="202"/>
        <end position="224"/>
    </location>
</feature>
<feature type="transmembrane region" description="Helical" evidence="11">
    <location>
        <begin position="328"/>
        <end position="344"/>
    </location>
</feature>
<keyword evidence="5" id="KW-0808">Transferase</keyword>
<dbReference type="PRINTS" id="PR00735">
    <property type="entry name" value="GLHYDRLASE8"/>
</dbReference>
<gene>
    <name evidence="13" type="ORF">A2876_00520</name>
</gene>
<dbReference type="InterPro" id="IPR003342">
    <property type="entry name" value="ArnT-like_N"/>
</dbReference>
<comment type="caution">
    <text evidence="13">The sequence shown here is derived from an EMBL/GenBank/DDBJ whole genome shotgun (WGS) entry which is preliminary data.</text>
</comment>
<dbReference type="PANTHER" id="PTHR33908:SF11">
    <property type="entry name" value="MEMBRANE PROTEIN"/>
    <property type="match status" value="1"/>
</dbReference>
<dbReference type="InterPro" id="IPR050297">
    <property type="entry name" value="LipidA_mod_glycosyltrf_83"/>
</dbReference>
<evidence type="ECO:0000256" key="2">
    <source>
        <dbReference type="ARBA" id="ARBA00009209"/>
    </source>
</evidence>
<dbReference type="InterPro" id="IPR002037">
    <property type="entry name" value="Glyco_hydro_8"/>
</dbReference>
<dbReference type="GO" id="GO:0005886">
    <property type="term" value="C:plasma membrane"/>
    <property type="evidence" value="ECO:0007669"/>
    <property type="project" value="UniProtKB-SubCell"/>
</dbReference>
<dbReference type="InterPro" id="IPR008928">
    <property type="entry name" value="6-hairpin_glycosidase_sf"/>
</dbReference>
<proteinExistence type="inferred from homology"/>